<dbReference type="InterPro" id="IPR029475">
    <property type="entry name" value="DUF6807"/>
</dbReference>
<evidence type="ECO:0000313" key="1">
    <source>
        <dbReference type="EMBL" id="MFC4872719.1"/>
    </source>
</evidence>
<sequence length="302" mass="34546">MKLNKFLFACLIAIAGCQPSSSTKNEGNTLRVIEDENAGTFSIYRTEAETPLLVQNAQAGIRPYIHPIVAPDGKGVLTEFQPDHHLHQTGLYWGLKRVNERDFFMNWQENHWQKASAEVIRESGSQVSWQTSYNMLDEAGEVVMTETQEWVLQDFGDKYFLDLLWTGEAKKDITFGQFYVGGLFLRMPWRKGMAGEVVNSEGQRNGEAEQQRAKWLDLGLQVDGREDLAHIAILDFPKNNDAPISWRVDGELGVGPSRQISGDWRLKKGETEKIRYRLIVYTGVLDPNELENQWENFVNEFD</sequence>
<comment type="caution">
    <text evidence="1">The sequence shown here is derived from an EMBL/GenBank/DDBJ whole genome shotgun (WGS) entry which is preliminary data.</text>
</comment>
<dbReference type="RefSeq" id="WP_377065302.1">
    <property type="nucleotide sequence ID" value="NZ_JBHSJJ010000007.1"/>
</dbReference>
<dbReference type="Pfam" id="PF14100">
    <property type="entry name" value="DUF6807"/>
    <property type="match status" value="1"/>
</dbReference>
<protein>
    <submittedName>
        <fullName evidence="1">PmoA family protein</fullName>
    </submittedName>
</protein>
<gene>
    <name evidence="1" type="ORF">ACFPFU_13570</name>
</gene>
<reference evidence="2" key="1">
    <citation type="journal article" date="2019" name="Int. J. Syst. Evol. Microbiol.">
        <title>The Global Catalogue of Microorganisms (GCM) 10K type strain sequencing project: providing services to taxonomists for standard genome sequencing and annotation.</title>
        <authorList>
            <consortium name="The Broad Institute Genomics Platform"/>
            <consortium name="The Broad Institute Genome Sequencing Center for Infectious Disease"/>
            <person name="Wu L."/>
            <person name="Ma J."/>
        </authorList>
    </citation>
    <scope>NUCLEOTIDE SEQUENCE [LARGE SCALE GENOMIC DNA]</scope>
    <source>
        <strain evidence="2">CGMCC 4.7466</strain>
    </source>
</reference>
<dbReference type="PROSITE" id="PS51257">
    <property type="entry name" value="PROKAR_LIPOPROTEIN"/>
    <property type="match status" value="1"/>
</dbReference>
<dbReference type="EMBL" id="JBHSJJ010000007">
    <property type="protein sequence ID" value="MFC4872719.1"/>
    <property type="molecule type" value="Genomic_DNA"/>
</dbReference>
<organism evidence="1 2">
    <name type="scientific">Negadavirga shengliensis</name>
    <dbReference type="NCBI Taxonomy" id="1389218"/>
    <lineage>
        <taxon>Bacteria</taxon>
        <taxon>Pseudomonadati</taxon>
        <taxon>Bacteroidota</taxon>
        <taxon>Cytophagia</taxon>
        <taxon>Cytophagales</taxon>
        <taxon>Cyclobacteriaceae</taxon>
        <taxon>Negadavirga</taxon>
    </lineage>
</organism>
<name>A0ABV9T273_9BACT</name>
<keyword evidence="2" id="KW-1185">Reference proteome</keyword>
<accession>A0ABV9T273</accession>
<dbReference type="Proteomes" id="UP001595818">
    <property type="component" value="Unassembled WGS sequence"/>
</dbReference>
<evidence type="ECO:0000313" key="2">
    <source>
        <dbReference type="Proteomes" id="UP001595818"/>
    </source>
</evidence>
<proteinExistence type="predicted"/>